<evidence type="ECO:0000313" key="12">
    <source>
        <dbReference type="EMBL" id="MFC5531507.1"/>
    </source>
</evidence>
<dbReference type="PANTHER" id="PTHR48075:SF7">
    <property type="entry name" value="3-HYDROXYACYL-COA DEHYDROGENASE-RELATED"/>
    <property type="match status" value="1"/>
</dbReference>
<dbReference type="InterPro" id="IPR006108">
    <property type="entry name" value="3HC_DH_C"/>
</dbReference>
<dbReference type="InterPro" id="IPR001753">
    <property type="entry name" value="Enoyl-CoA_hydra/iso"/>
</dbReference>
<feature type="domain" description="3-hydroxyacyl-CoA dehydrogenase C-terminal" evidence="10">
    <location>
        <begin position="186"/>
        <end position="285"/>
    </location>
</feature>
<name>A0ABW0R6Q6_9BACL</name>
<dbReference type="SUPFAM" id="SSF48179">
    <property type="entry name" value="6-phosphogluconate dehydrogenase C-terminal domain-like"/>
    <property type="match status" value="2"/>
</dbReference>
<comment type="catalytic activity">
    <reaction evidence="8">
        <text>a (3S)-3-hydroxyacyl-CoA + NAD(+) = a 3-oxoacyl-CoA + NADH + H(+)</text>
        <dbReference type="Rhea" id="RHEA:22432"/>
        <dbReference type="ChEBI" id="CHEBI:15378"/>
        <dbReference type="ChEBI" id="CHEBI:57318"/>
        <dbReference type="ChEBI" id="CHEBI:57540"/>
        <dbReference type="ChEBI" id="CHEBI:57945"/>
        <dbReference type="ChEBI" id="CHEBI:90726"/>
        <dbReference type="EC" id="1.1.1.35"/>
    </reaction>
</comment>
<evidence type="ECO:0000256" key="2">
    <source>
        <dbReference type="ARBA" id="ARBA00009463"/>
    </source>
</evidence>
<dbReference type="CDD" id="cd06558">
    <property type="entry name" value="crotonase-like"/>
    <property type="match status" value="1"/>
</dbReference>
<evidence type="ECO:0000256" key="4">
    <source>
        <dbReference type="ARBA" id="ARBA00022963"/>
    </source>
</evidence>
<comment type="caution">
    <text evidence="12">The sequence shown here is derived from an EMBL/GenBank/DDBJ whole genome shotgun (WGS) entry which is preliminary data.</text>
</comment>
<dbReference type="Pfam" id="PF02737">
    <property type="entry name" value="3HCDH_N"/>
    <property type="match status" value="1"/>
</dbReference>
<organism evidence="12 13">
    <name type="scientific">Cohnella yongneupensis</name>
    <dbReference type="NCBI Taxonomy" id="425006"/>
    <lineage>
        <taxon>Bacteria</taxon>
        <taxon>Bacillati</taxon>
        <taxon>Bacillota</taxon>
        <taxon>Bacilli</taxon>
        <taxon>Bacillales</taxon>
        <taxon>Paenibacillaceae</taxon>
        <taxon>Cohnella</taxon>
    </lineage>
</organism>
<dbReference type="RefSeq" id="WP_378113467.1">
    <property type="nucleotide sequence ID" value="NZ_JBHSNC010000054.1"/>
</dbReference>
<proteinExistence type="inferred from homology"/>
<evidence type="ECO:0000256" key="5">
    <source>
        <dbReference type="ARBA" id="ARBA00023002"/>
    </source>
</evidence>
<protein>
    <submittedName>
        <fullName evidence="12">3-hydroxyacyl-CoA dehydrogenase NAD-binding domain-containing protein</fullName>
    </submittedName>
</protein>
<keyword evidence="4" id="KW-0442">Lipid degradation</keyword>
<dbReference type="Gene3D" id="3.90.226.10">
    <property type="entry name" value="2-enoyl-CoA Hydratase, Chain A, domain 1"/>
    <property type="match status" value="1"/>
</dbReference>
<reference evidence="13" key="1">
    <citation type="journal article" date="2019" name="Int. J. Syst. Evol. Microbiol.">
        <title>The Global Catalogue of Microorganisms (GCM) 10K type strain sequencing project: providing services to taxonomists for standard genome sequencing and annotation.</title>
        <authorList>
            <consortium name="The Broad Institute Genomics Platform"/>
            <consortium name="The Broad Institute Genome Sequencing Center for Infectious Disease"/>
            <person name="Wu L."/>
            <person name="Ma J."/>
        </authorList>
    </citation>
    <scope>NUCLEOTIDE SEQUENCE [LARGE SCALE GENOMIC DNA]</scope>
    <source>
        <strain evidence="13">CGMCC 1.18578</strain>
    </source>
</reference>
<dbReference type="Pfam" id="PF00378">
    <property type="entry name" value="ECH_1"/>
    <property type="match status" value="1"/>
</dbReference>
<feature type="domain" description="3-hydroxyacyl-CoA dehydrogenase NAD binding" evidence="11">
    <location>
        <begin position="7"/>
        <end position="183"/>
    </location>
</feature>
<evidence type="ECO:0000256" key="9">
    <source>
        <dbReference type="SAM" id="SignalP"/>
    </source>
</evidence>
<comment type="pathway">
    <text evidence="1">Lipid metabolism; fatty acid beta-oxidation.</text>
</comment>
<feature type="chain" id="PRO_5046360403" evidence="9">
    <location>
        <begin position="28"/>
        <end position="782"/>
    </location>
</feature>
<keyword evidence="13" id="KW-1185">Reference proteome</keyword>
<keyword evidence="9" id="KW-0732">Signal</keyword>
<dbReference type="SUPFAM" id="SSF51735">
    <property type="entry name" value="NAD(P)-binding Rossmann-fold domains"/>
    <property type="match status" value="1"/>
</dbReference>
<sequence>MVWNVRKAAVIGAGVMGSAIAAHLANAGIPCMLLDLEGLADRGIAKLKETKPAPLYDPAFVSRITAGDLDKDLAVLASCDWIIEAVSERLEVKHAVWGKIASVWKPGIVVSSNTSGLSIDAIVSVCGEEMRSYSVVTHFFNPPRYMKLVEVVPCSKSDPTLVKEVATFCRDRLGKGVVIAKDTPNFIANRIGTYAMLATLRAMEKHGLSVEEVDAVTGPLMGRPKSATFRTLDIVGLDTFLHVCRNVREQTDDALEAAAFAAPPLIEELVSRGWLGDKSGCGFYRKDNYAKEGSDRIQALNPASMTYAPRVGVKSSFIDAAKLAKGTTGKLRAIMQAADEDRLAAFAHDVIEASLQYAAEKLGEIADTASEIDQAMRWGFNWEQGPFETWDALGLEVLASALEERGKAVPAPVAALLDRGLKTFYSSKDGKLFNYVKGEYKVVEEPPDDISLRRLKESGRVVFAGDGASLIDLGDEVACLEFHSQSNAIGPGVLAAIRRAVRETDSNWRGLVLANEGRNFCVGANLMLLLMEAENEEWEEIDLIIRDFQDSMRGLRTLARPVVAAPHRMTLGGGVEACLPADRIVFSAETYFGLVETGVGLLPAGGGCLAAAALAQDRAEAANLDDVRQPIVALFETIAMAKVSESAYHAKRLGYWRPGDTVVVREESRIAEAKRAVLELDRLGYASPGGNRKIAVGGRDAAAVLKLGVQSMRRGGYISEHDVKIAGKLADVLTGGDVPAGTVVDEQRLLDLEREAFLSLCGERLTQDRMRHMLATGKPLRN</sequence>
<evidence type="ECO:0000259" key="11">
    <source>
        <dbReference type="Pfam" id="PF02737"/>
    </source>
</evidence>
<dbReference type="SUPFAM" id="SSF52096">
    <property type="entry name" value="ClpP/crotonase"/>
    <property type="match status" value="1"/>
</dbReference>
<evidence type="ECO:0000259" key="10">
    <source>
        <dbReference type="Pfam" id="PF00725"/>
    </source>
</evidence>
<keyword evidence="5" id="KW-0560">Oxidoreductase</keyword>
<dbReference type="Proteomes" id="UP001596108">
    <property type="component" value="Unassembled WGS sequence"/>
</dbReference>
<gene>
    <name evidence="12" type="ORF">ACFPQ4_18970</name>
</gene>
<evidence type="ECO:0000256" key="6">
    <source>
        <dbReference type="ARBA" id="ARBA00023027"/>
    </source>
</evidence>
<dbReference type="InterPro" id="IPR008927">
    <property type="entry name" value="6-PGluconate_DH-like_C_sf"/>
</dbReference>
<evidence type="ECO:0000256" key="3">
    <source>
        <dbReference type="ARBA" id="ARBA00022832"/>
    </source>
</evidence>
<dbReference type="Gene3D" id="1.10.1040.50">
    <property type="match status" value="1"/>
</dbReference>
<accession>A0ABW0R6Q6</accession>
<evidence type="ECO:0000313" key="13">
    <source>
        <dbReference type="Proteomes" id="UP001596108"/>
    </source>
</evidence>
<keyword evidence="6" id="KW-0520">NAD</keyword>
<feature type="domain" description="3-hydroxyacyl-CoA dehydrogenase C-terminal" evidence="10">
    <location>
        <begin position="354"/>
        <end position="412"/>
    </location>
</feature>
<comment type="similarity">
    <text evidence="2">Belongs to the 3-hydroxyacyl-CoA dehydrogenase family.</text>
</comment>
<dbReference type="InterPro" id="IPR006176">
    <property type="entry name" value="3-OHacyl-CoA_DH_NAD-bd"/>
</dbReference>
<evidence type="ECO:0000256" key="8">
    <source>
        <dbReference type="ARBA" id="ARBA00049556"/>
    </source>
</evidence>
<keyword evidence="7" id="KW-0443">Lipid metabolism</keyword>
<evidence type="ECO:0000256" key="7">
    <source>
        <dbReference type="ARBA" id="ARBA00023098"/>
    </source>
</evidence>
<dbReference type="InterPro" id="IPR036291">
    <property type="entry name" value="NAD(P)-bd_dom_sf"/>
</dbReference>
<dbReference type="EMBL" id="JBHSNC010000054">
    <property type="protein sequence ID" value="MFC5531507.1"/>
    <property type="molecule type" value="Genomic_DNA"/>
</dbReference>
<dbReference type="Pfam" id="PF00725">
    <property type="entry name" value="3HCDH"/>
    <property type="match status" value="2"/>
</dbReference>
<dbReference type="PANTHER" id="PTHR48075">
    <property type="entry name" value="3-HYDROXYACYL-COA DEHYDROGENASE FAMILY PROTEIN"/>
    <property type="match status" value="1"/>
</dbReference>
<feature type="signal peptide" evidence="9">
    <location>
        <begin position="1"/>
        <end position="27"/>
    </location>
</feature>
<dbReference type="InterPro" id="IPR029045">
    <property type="entry name" value="ClpP/crotonase-like_dom_sf"/>
</dbReference>
<evidence type="ECO:0000256" key="1">
    <source>
        <dbReference type="ARBA" id="ARBA00005005"/>
    </source>
</evidence>
<dbReference type="Gene3D" id="3.40.50.720">
    <property type="entry name" value="NAD(P)-binding Rossmann-like Domain"/>
    <property type="match status" value="1"/>
</dbReference>
<keyword evidence="3" id="KW-0276">Fatty acid metabolism</keyword>